<proteinExistence type="predicted"/>
<evidence type="ECO:0000313" key="1">
    <source>
        <dbReference type="EMBL" id="CAG8525376.1"/>
    </source>
</evidence>
<sequence>MDPYSMARPLLIILNFVPKNHFAQLIVSKMNIDISVIKILISAICSNGFVNSTVIDPKTGKTLSPLNPSRSLLYNTS</sequence>
<protein>
    <submittedName>
        <fullName evidence="1">37472_t:CDS:1</fullName>
    </submittedName>
</protein>
<comment type="caution">
    <text evidence="1">The sequence shown here is derived from an EMBL/GenBank/DDBJ whole genome shotgun (WGS) entry which is preliminary data.</text>
</comment>
<dbReference type="EMBL" id="CAJVQB010001199">
    <property type="protein sequence ID" value="CAG8525376.1"/>
    <property type="molecule type" value="Genomic_DNA"/>
</dbReference>
<dbReference type="Proteomes" id="UP000789901">
    <property type="component" value="Unassembled WGS sequence"/>
</dbReference>
<organism evidence="1 2">
    <name type="scientific">Gigaspora margarita</name>
    <dbReference type="NCBI Taxonomy" id="4874"/>
    <lineage>
        <taxon>Eukaryota</taxon>
        <taxon>Fungi</taxon>
        <taxon>Fungi incertae sedis</taxon>
        <taxon>Mucoromycota</taxon>
        <taxon>Glomeromycotina</taxon>
        <taxon>Glomeromycetes</taxon>
        <taxon>Diversisporales</taxon>
        <taxon>Gigasporaceae</taxon>
        <taxon>Gigaspora</taxon>
    </lineage>
</organism>
<reference evidence="1 2" key="1">
    <citation type="submission" date="2021-06" db="EMBL/GenBank/DDBJ databases">
        <authorList>
            <person name="Kallberg Y."/>
            <person name="Tangrot J."/>
            <person name="Rosling A."/>
        </authorList>
    </citation>
    <scope>NUCLEOTIDE SEQUENCE [LARGE SCALE GENOMIC DNA]</scope>
    <source>
        <strain evidence="1 2">120-4 pot B 10/14</strain>
    </source>
</reference>
<name>A0ABM8W4U9_GIGMA</name>
<keyword evidence="2" id="KW-1185">Reference proteome</keyword>
<evidence type="ECO:0000313" key="2">
    <source>
        <dbReference type="Proteomes" id="UP000789901"/>
    </source>
</evidence>
<accession>A0ABM8W4U9</accession>
<gene>
    <name evidence="1" type="ORF">GMARGA_LOCUS3361</name>
</gene>